<keyword evidence="5" id="KW-1185">Reference proteome</keyword>
<proteinExistence type="predicted"/>
<feature type="domain" description="Phage tail tape measure protein" evidence="3">
    <location>
        <begin position="181"/>
        <end position="368"/>
    </location>
</feature>
<keyword evidence="2" id="KW-0472">Membrane</keyword>
<dbReference type="EMBL" id="MT498043">
    <property type="protein sequence ID" value="QKY78969.1"/>
    <property type="molecule type" value="Genomic_DNA"/>
</dbReference>
<organism evidence="4 5">
    <name type="scientific">Arthrobacter phage Jinkies</name>
    <dbReference type="NCBI Taxonomy" id="2743903"/>
    <lineage>
        <taxon>Viruses</taxon>
        <taxon>Duplodnaviria</taxon>
        <taxon>Heunggongvirae</taxon>
        <taxon>Uroviricota</taxon>
        <taxon>Caudoviricetes</taxon>
        <taxon>Berryhillviridae</taxon>
        <taxon>Jinkiesvirus</taxon>
        <taxon>Jinkiesvirus jinkies</taxon>
    </lineage>
</organism>
<name>A0A7S6BFK3_9CAUD</name>
<keyword evidence="1" id="KW-1245">Viral tail assembly</keyword>
<feature type="transmembrane region" description="Helical" evidence="2">
    <location>
        <begin position="450"/>
        <end position="471"/>
    </location>
</feature>
<reference evidence="4 5" key="1">
    <citation type="submission" date="2020-05" db="EMBL/GenBank/DDBJ databases">
        <authorList>
            <person name="Bohanan V.A."/>
            <person name="Brazelton B.R."/>
            <person name="Coffey L.M."/>
            <person name="Donovan A.R."/>
            <person name="Gales A.C."/>
            <person name="Glasscock A.J."/>
            <person name="Grill M."/>
            <person name="Harper M.C."/>
            <person name="Hollowell C.E."/>
            <person name="Liu T.Y."/>
            <person name="Mansour C."/>
            <person name="McDowell A.D."/>
            <person name="Miller T.E."/>
            <person name="Nash A.G."/>
            <person name="Seo J."/>
            <person name="Sherman Z.A."/>
            <person name="Albert R.M."/>
            <person name="Ayala A."/>
            <person name="Monti D.L."/>
            <person name="Garlena R.A."/>
            <person name="Russell D.A."/>
            <person name="Pope W.H."/>
            <person name="Jacobs-Sera D."/>
            <person name="Hatfull G.F."/>
        </authorList>
    </citation>
    <scope>NUCLEOTIDE SEQUENCE [LARGE SCALE GENOMIC DNA]</scope>
</reference>
<dbReference type="InterPro" id="IPR010090">
    <property type="entry name" value="Phage_tape_meas"/>
</dbReference>
<dbReference type="GO" id="GO:0098003">
    <property type="term" value="P:viral tail assembly"/>
    <property type="evidence" value="ECO:0007669"/>
    <property type="project" value="UniProtKB-KW"/>
</dbReference>
<evidence type="ECO:0000259" key="3">
    <source>
        <dbReference type="Pfam" id="PF10145"/>
    </source>
</evidence>
<evidence type="ECO:0000256" key="1">
    <source>
        <dbReference type="ARBA" id="ARBA00022465"/>
    </source>
</evidence>
<dbReference type="Pfam" id="PF10145">
    <property type="entry name" value="PhageMin_Tail"/>
    <property type="match status" value="1"/>
</dbReference>
<evidence type="ECO:0000256" key="2">
    <source>
        <dbReference type="SAM" id="Phobius"/>
    </source>
</evidence>
<keyword evidence="1" id="KW-1188">Viral release from host cell</keyword>
<feature type="transmembrane region" description="Helical" evidence="2">
    <location>
        <begin position="478"/>
        <end position="500"/>
    </location>
</feature>
<evidence type="ECO:0000313" key="4">
    <source>
        <dbReference type="EMBL" id="QKY78969.1"/>
    </source>
</evidence>
<gene>
    <name evidence="4" type="primary">21</name>
    <name evidence="4" type="ORF">Jinkies_21</name>
</gene>
<keyword evidence="2" id="KW-0812">Transmembrane</keyword>
<keyword evidence="2" id="KW-1133">Transmembrane helix</keyword>
<dbReference type="Proteomes" id="UP000594363">
    <property type="component" value="Segment"/>
</dbReference>
<accession>A0A7S6BFK3</accession>
<sequence>MATNETVTLTAELKDEMSAPLDQAVKKVDGFTDAVVDGGKKQQAASKKSTAQITDDVDKTSRKYGGLLGVFAKVGGAGSKMFDGMKTGLAKAGGGILTGAKKIGVGVGKAMADGVKLGGAAAGAAFITGLSLASQKANANSLLTAQMGLSPDEAARVGKVSGQLYAAGVGTGIEDINTALEASYKAFGRYGTMSNDELAGATTKALAVAQTLGVDVTRATQVAGTMIRNELAGNATEAFDLIMAGSQNAAAGLGGDVLDALDEYSTFFTSMGFSGADAMGLLSEASHGGVMALDKMGDAVKEFGIRSTDMSTASVAAYDTLGMNAQDMANRILQGGPAARKAFKEITDGLLSIKDPATRANTAIALFGTPLEDMDVTLIPSFLQSLGATGDSLGNVAGKAQDAANTLNSGVGFEIEKFKRDALNDLSEFATGAIPYVKPFFDFIAANKDWLPIAAIGVGTFAAALMGLNAVLAVTAVVGWPVTLVVLALVALAAAAVWAYNNVDWFRAGVDAAFKFIGEAAVNVWNWIQLAFRNVVSFWQTEIQPVVDWLVKNVFGPAFDWIGRFIHNAITIAITVFRNLSSFWTTEIQPVIDVVAKWFSDVIGGAITGMTPFIDGLIKGFEGIGKFWADTLKPVTDAIGGAFEWIGEKMQPVLDGLGQLANNPLGGVQDWLGIKKDENGQGILPENSGGGVYSKGVTGKFAGGGVLGGYAPGRDSILARLSPGESVLVPELTKAIGPANIMAANANASGGRPAGAGPSLTSGYSNRARAGNTSTTVVAAGAVQITVHGGPNGVSAGDIDQIRAAVEEIFTTHNRRAY</sequence>
<evidence type="ECO:0000313" key="5">
    <source>
        <dbReference type="Proteomes" id="UP000594363"/>
    </source>
</evidence>
<protein>
    <submittedName>
        <fullName evidence="4">Tape measure protein</fullName>
    </submittedName>
</protein>